<gene>
    <name evidence="3" type="ORF">DSTB1V02_LOCUS11977</name>
</gene>
<keyword evidence="1" id="KW-0812">Transmembrane</keyword>
<evidence type="ECO:0000259" key="2">
    <source>
        <dbReference type="Pfam" id="PF22954"/>
    </source>
</evidence>
<name>A0A7R9ADU1_9CRUS</name>
<accession>A0A7R9ADU1</accession>
<keyword evidence="1" id="KW-0472">Membrane</keyword>
<dbReference type="EMBL" id="LR903725">
    <property type="protein sequence ID" value="CAD7252219.1"/>
    <property type="molecule type" value="Genomic_DNA"/>
</dbReference>
<evidence type="ECO:0000313" key="4">
    <source>
        <dbReference type="Proteomes" id="UP000677054"/>
    </source>
</evidence>
<protein>
    <recommendedName>
        <fullName evidence="2">DUF7027 domain-containing protein</fullName>
    </recommendedName>
</protein>
<dbReference type="Pfam" id="PF22954">
    <property type="entry name" value="DUF7027"/>
    <property type="match status" value="1"/>
</dbReference>
<feature type="transmembrane region" description="Helical" evidence="1">
    <location>
        <begin position="36"/>
        <end position="56"/>
    </location>
</feature>
<sequence length="206" mass="22604">MDTSLQVIAIITIDVLIQDFVRNGATSGPARATASAAIFFLLMIVYLVCSLVLIYAAEKKKRKLHLPWLIVHPLITAILMAVMGVANTGPVFDDYTVYTYMQVTHAVYNVGVLRMFIILCEVPHLLVGGGGRKLPEAGNAGHHATTQQLARQGPISREFPGNGGPLNGPPGLESLLEGNLRLFRRLTSSFIRFLCSRMSRMHFAKE</sequence>
<feature type="transmembrane region" description="Helical" evidence="1">
    <location>
        <begin position="106"/>
        <end position="127"/>
    </location>
</feature>
<feature type="domain" description="DUF7027" evidence="2">
    <location>
        <begin position="24"/>
        <end position="86"/>
    </location>
</feature>
<dbReference type="InterPro" id="IPR054291">
    <property type="entry name" value="DUF7027"/>
</dbReference>
<feature type="transmembrane region" description="Helical" evidence="1">
    <location>
        <begin position="68"/>
        <end position="86"/>
    </location>
</feature>
<dbReference type="Proteomes" id="UP000677054">
    <property type="component" value="Unassembled WGS sequence"/>
</dbReference>
<evidence type="ECO:0000256" key="1">
    <source>
        <dbReference type="SAM" id="Phobius"/>
    </source>
</evidence>
<proteinExistence type="predicted"/>
<keyword evidence="1" id="KW-1133">Transmembrane helix</keyword>
<dbReference type="AlphaFoldDB" id="A0A7R9ADU1"/>
<organism evidence="3">
    <name type="scientific">Darwinula stevensoni</name>
    <dbReference type="NCBI Taxonomy" id="69355"/>
    <lineage>
        <taxon>Eukaryota</taxon>
        <taxon>Metazoa</taxon>
        <taxon>Ecdysozoa</taxon>
        <taxon>Arthropoda</taxon>
        <taxon>Crustacea</taxon>
        <taxon>Oligostraca</taxon>
        <taxon>Ostracoda</taxon>
        <taxon>Podocopa</taxon>
        <taxon>Podocopida</taxon>
        <taxon>Darwinulocopina</taxon>
        <taxon>Darwinuloidea</taxon>
        <taxon>Darwinulidae</taxon>
        <taxon>Darwinula</taxon>
    </lineage>
</organism>
<evidence type="ECO:0000313" key="3">
    <source>
        <dbReference type="EMBL" id="CAD7252219.1"/>
    </source>
</evidence>
<reference evidence="3" key="1">
    <citation type="submission" date="2020-11" db="EMBL/GenBank/DDBJ databases">
        <authorList>
            <person name="Tran Van P."/>
        </authorList>
    </citation>
    <scope>NUCLEOTIDE SEQUENCE</scope>
</reference>
<keyword evidence="4" id="KW-1185">Reference proteome</keyword>
<dbReference type="EMBL" id="CAJPEV010004208">
    <property type="protein sequence ID" value="CAG0901401.1"/>
    <property type="molecule type" value="Genomic_DNA"/>
</dbReference>